<keyword evidence="1 3" id="KW-0378">Hydrolase</keyword>
<dbReference type="RefSeq" id="WP_377276461.1">
    <property type="nucleotide sequence ID" value="NZ_JBHSGL010000003.1"/>
</dbReference>
<accession>A0ABV9M9E3</accession>
<dbReference type="InterPro" id="IPR000639">
    <property type="entry name" value="Epox_hydrolase-like"/>
</dbReference>
<dbReference type="InterPro" id="IPR000073">
    <property type="entry name" value="AB_hydrolase_1"/>
</dbReference>
<sequence>MQDVDFRLIETNGIRLHTAIAGPEDGELVVLLHGFPEFSYGFHRQMEFLAANGYRVIAPDQRGYHFSDKPDRIEDYTIDKLSEDIAGLIKAFGETSAIVIGHDWGGAIAWQLAATKPDYVKKLIAVNIPHPAAMPSVLLKNPLQWLKSSYMAFFQLPEVPEKLMAANGFESMKQAIKGTARPDAFTEQELERYKEAWSQPGALTGMLNWYRALRKGSLMQVPKTPIGMPVRIIWGLGDQFLSTMLATESLRFCKNAELVWVGEATHWVHHEQPAIVNRLIKEFLDEKNGKP</sequence>
<dbReference type="EMBL" id="JBHSGL010000003">
    <property type="protein sequence ID" value="MFC4711731.1"/>
    <property type="molecule type" value="Genomic_DNA"/>
</dbReference>
<reference evidence="4" key="1">
    <citation type="journal article" date="2019" name="Int. J. Syst. Evol. Microbiol.">
        <title>The Global Catalogue of Microorganisms (GCM) 10K type strain sequencing project: providing services to taxonomists for standard genome sequencing and annotation.</title>
        <authorList>
            <consortium name="The Broad Institute Genomics Platform"/>
            <consortium name="The Broad Institute Genome Sequencing Center for Infectious Disease"/>
            <person name="Wu L."/>
            <person name="Ma J."/>
        </authorList>
    </citation>
    <scope>NUCLEOTIDE SEQUENCE [LARGE SCALE GENOMIC DNA]</scope>
    <source>
        <strain evidence="4">CGMCC 1.12151</strain>
    </source>
</reference>
<proteinExistence type="predicted"/>
<evidence type="ECO:0000256" key="1">
    <source>
        <dbReference type="ARBA" id="ARBA00022801"/>
    </source>
</evidence>
<comment type="caution">
    <text evidence="3">The sequence shown here is derived from an EMBL/GenBank/DDBJ whole genome shotgun (WGS) entry which is preliminary data.</text>
</comment>
<gene>
    <name evidence="3" type="ORF">ACFO5U_02640</name>
</gene>
<dbReference type="PANTHER" id="PTHR43329">
    <property type="entry name" value="EPOXIDE HYDROLASE"/>
    <property type="match status" value="1"/>
</dbReference>
<evidence type="ECO:0000313" key="4">
    <source>
        <dbReference type="Proteomes" id="UP001595932"/>
    </source>
</evidence>
<dbReference type="InterPro" id="IPR029058">
    <property type="entry name" value="AB_hydrolase_fold"/>
</dbReference>
<protein>
    <submittedName>
        <fullName evidence="3">Alpha/beta fold hydrolase</fullName>
    </submittedName>
</protein>
<dbReference type="Gene3D" id="3.40.50.1820">
    <property type="entry name" value="alpha/beta hydrolase"/>
    <property type="match status" value="1"/>
</dbReference>
<name>A0ABV9M9E3_9BACL</name>
<dbReference type="PRINTS" id="PR00412">
    <property type="entry name" value="EPOXHYDRLASE"/>
</dbReference>
<dbReference type="PRINTS" id="PR00111">
    <property type="entry name" value="ABHYDROLASE"/>
</dbReference>
<evidence type="ECO:0000313" key="3">
    <source>
        <dbReference type="EMBL" id="MFC4711731.1"/>
    </source>
</evidence>
<organism evidence="3 4">
    <name type="scientific">Planococcus dechangensis</name>
    <dbReference type="NCBI Taxonomy" id="1176255"/>
    <lineage>
        <taxon>Bacteria</taxon>
        <taxon>Bacillati</taxon>
        <taxon>Bacillota</taxon>
        <taxon>Bacilli</taxon>
        <taxon>Bacillales</taxon>
        <taxon>Caryophanaceae</taxon>
        <taxon>Planococcus</taxon>
    </lineage>
</organism>
<dbReference type="Pfam" id="PF00561">
    <property type="entry name" value="Abhydrolase_1"/>
    <property type="match status" value="1"/>
</dbReference>
<evidence type="ECO:0000259" key="2">
    <source>
        <dbReference type="Pfam" id="PF00561"/>
    </source>
</evidence>
<dbReference type="GO" id="GO:0016787">
    <property type="term" value="F:hydrolase activity"/>
    <property type="evidence" value="ECO:0007669"/>
    <property type="project" value="UniProtKB-KW"/>
</dbReference>
<dbReference type="SUPFAM" id="SSF53474">
    <property type="entry name" value="alpha/beta-Hydrolases"/>
    <property type="match status" value="1"/>
</dbReference>
<feature type="domain" description="AB hydrolase-1" evidence="2">
    <location>
        <begin position="28"/>
        <end position="272"/>
    </location>
</feature>
<dbReference type="Proteomes" id="UP001595932">
    <property type="component" value="Unassembled WGS sequence"/>
</dbReference>
<keyword evidence="4" id="KW-1185">Reference proteome</keyword>